<sequence length="108" mass="11819">MFVNVAGVVELSHEMATEHAQAVMVMRGEPDRELLELTYGPEGVKTVKMTTVTLHGLSEKHHARLAANASELKERRLACSVAEFGKIGRNEMCPCGSGKKYKRCCSVA</sequence>
<dbReference type="Proteomes" id="UP000238206">
    <property type="component" value="Unassembled WGS sequence"/>
</dbReference>
<evidence type="ECO:0008006" key="3">
    <source>
        <dbReference type="Google" id="ProtNLM"/>
    </source>
</evidence>
<dbReference type="AlphaFoldDB" id="A0A2S8HU23"/>
<dbReference type="Pfam" id="PF02810">
    <property type="entry name" value="SEC-C"/>
    <property type="match status" value="1"/>
</dbReference>
<dbReference type="EMBL" id="PUIQ01000158">
    <property type="protein sequence ID" value="PQP06060.1"/>
    <property type="molecule type" value="Genomic_DNA"/>
</dbReference>
<accession>A0A2S8HU23</accession>
<dbReference type="InterPro" id="IPR004027">
    <property type="entry name" value="SEC_C_motif"/>
</dbReference>
<evidence type="ECO:0000313" key="2">
    <source>
        <dbReference type="Proteomes" id="UP000238206"/>
    </source>
</evidence>
<organism evidence="1 2">
    <name type="scientific">Burkholderia cepacia</name>
    <name type="common">Pseudomonas cepacia</name>
    <dbReference type="NCBI Taxonomy" id="292"/>
    <lineage>
        <taxon>Bacteria</taxon>
        <taxon>Pseudomonadati</taxon>
        <taxon>Pseudomonadota</taxon>
        <taxon>Betaproteobacteria</taxon>
        <taxon>Burkholderiales</taxon>
        <taxon>Burkholderiaceae</taxon>
        <taxon>Burkholderia</taxon>
        <taxon>Burkholderia cepacia complex</taxon>
    </lineage>
</organism>
<evidence type="ECO:0000313" key="1">
    <source>
        <dbReference type="EMBL" id="PQP06060.1"/>
    </source>
</evidence>
<protein>
    <recommendedName>
        <fullName evidence="3">Zinc chelation protein SecC</fullName>
    </recommendedName>
</protein>
<name>A0A2S8HU23_BURCE</name>
<gene>
    <name evidence="1" type="ORF">C5615_38665</name>
</gene>
<proteinExistence type="predicted"/>
<dbReference type="Gene3D" id="3.10.450.50">
    <property type="match status" value="1"/>
</dbReference>
<comment type="caution">
    <text evidence="1">The sequence shown here is derived from an EMBL/GenBank/DDBJ whole genome shotgun (WGS) entry which is preliminary data.</text>
</comment>
<dbReference type="SUPFAM" id="SSF103642">
    <property type="entry name" value="Sec-C motif"/>
    <property type="match status" value="1"/>
</dbReference>
<reference evidence="1 2" key="1">
    <citation type="submission" date="2018-02" db="EMBL/GenBank/DDBJ databases">
        <title>Draft genome sequencing of Burkholderia cepacia Y14-15.</title>
        <authorList>
            <person name="Zheng B.-X."/>
        </authorList>
    </citation>
    <scope>NUCLEOTIDE SEQUENCE [LARGE SCALE GENOMIC DNA]</scope>
    <source>
        <strain evidence="1 2">Y14-15</strain>
    </source>
</reference>